<evidence type="ECO:0000259" key="6">
    <source>
        <dbReference type="Pfam" id="PF00550"/>
    </source>
</evidence>
<dbReference type="InterPro" id="IPR036736">
    <property type="entry name" value="ACP-like_sf"/>
</dbReference>
<keyword evidence="2" id="KW-0597">Phosphoprotein</keyword>
<evidence type="ECO:0000256" key="4">
    <source>
        <dbReference type="SAM" id="Phobius"/>
    </source>
</evidence>
<keyword evidence="4" id="KW-0472">Membrane</keyword>
<feature type="domain" description="Thioester reductase (TE)" evidence="7">
    <location>
        <begin position="742"/>
        <end position="1013"/>
    </location>
</feature>
<evidence type="ECO:0000256" key="3">
    <source>
        <dbReference type="SAM" id="MobiDB-lite"/>
    </source>
</evidence>
<evidence type="ECO:0000259" key="5">
    <source>
        <dbReference type="Pfam" id="PF00501"/>
    </source>
</evidence>
<sequence>MIPSYFTCTLSEALAHNRGNYEVRIRQTPEGLVSEHAQFNNIDEFVSFLAQNYGGHLAVGCVTPDKTSGHSQDGLVEELLTFAEVDEQTCRLSQHFRHVFGQNQQGKQCIALIASSSIVFLLTWLAFIRSGYEVLLVSPQNSPEAILHLIKLSRSFAICFDREHAGVVSEALCHRPKDSSNSEHHDSDDRTREGVKQFELPWPSLDSVCRSELHTAGKKTANQSEPPESIAFYRHSSGTTGLPKLIPSTHHGAVGVLPRLQGCGDIDQRSSTFTTTPLYSGGIADLLRSWSAASPLWIFPERTMPITSQIISSCIDGIDRIAETHPRFPATKLQFLSCVPFVLETIVESTALKDRLRRLSAVGVGGAAMPRELGDKIVAEGINLVSRFGSSECGFLLSSQRDYANDKRWHVLRCRNSEGLNFQRMADGRHELIVEENWPLVSVAAHARRPFNTHDVFIPHEGIDGAWNYIGRSDAQLTLSTGKKFDPTPIEQALRRIEIIEDAIVIGDDRPFPAAIIFMAASQDKIKDVDAHENIWHHIQQVNMSSPSHAKLEKTNLCILSFSAHSRVRKNSKGGVIRSGFIAEFSSEINRIYNSDHEDDGADCLTGDPANMREKIKHLVCSALHQSDNFSPDQDLFEAGMDSAKSIVIRKQICGMLPARIRPLVPLSVVYECGSINALVNFVLERTGKTGSMDANQTTKDDEMRAMVDQYMALQPQLLEHAAKHTHTTAEASQPGKAKVILTGSTGFLGTHILHHLLTDPSISNIFLLIRDSSANPHSKQTTTAQSRVEAALNIHHLAQTLPKSALDKITYIPFHLKHPLLGLSPETYASLVSQTTHVIHAAWDVNFTLPLKSFAPQLEGVVNLHTLLLLGAAQSHPSLPPKRLIFCSSVASIARASANTKQDHSISAHPHDAADLGYAQSKWVAERVLDSLSRNSSAAVAVSVLRVGQLSGASTTGIWNAREAWPLMLSAGLKLKLDLCSDDSGQDNITLPDLASAHLKAVDWLPVDVAARRVVAEMHSLPQPASQSAITITPISNTNPATHTPWSHIQTWITQWAASRKHPQQTQFIPPHIWLARLDAAPGDHQAKALIPLWRGNWVGGRGGGGDGTAVPDEQSSDGIDKIDLTDSEECGMISRAYIGRVLDWVARQEE</sequence>
<dbReference type="GeneID" id="54480645"/>
<gene>
    <name evidence="8" type="ORF">EJ05DRAFT_181932</name>
</gene>
<dbReference type="PANTHER" id="PTHR43439:SF2">
    <property type="entry name" value="ENZYME, PUTATIVE (JCVI)-RELATED"/>
    <property type="match status" value="1"/>
</dbReference>
<dbReference type="AlphaFoldDB" id="A0A6A6WI70"/>
<dbReference type="InterPro" id="IPR036291">
    <property type="entry name" value="NAD(P)-bd_dom_sf"/>
</dbReference>
<protein>
    <submittedName>
        <fullName evidence="8">Acetyl-CoA synthetase-like protein</fullName>
    </submittedName>
</protein>
<dbReference type="SUPFAM" id="SSF47336">
    <property type="entry name" value="ACP-like"/>
    <property type="match status" value="1"/>
</dbReference>
<evidence type="ECO:0000313" key="8">
    <source>
        <dbReference type="EMBL" id="KAF2761686.1"/>
    </source>
</evidence>
<evidence type="ECO:0000259" key="7">
    <source>
        <dbReference type="Pfam" id="PF07993"/>
    </source>
</evidence>
<dbReference type="PANTHER" id="PTHR43439">
    <property type="entry name" value="PHENYLACETATE-COENZYME A LIGASE"/>
    <property type="match status" value="1"/>
</dbReference>
<feature type="domain" description="Carrier" evidence="6">
    <location>
        <begin position="614"/>
        <end position="683"/>
    </location>
</feature>
<accession>A0A6A6WI70</accession>
<feature type="region of interest" description="Disordered" evidence="3">
    <location>
        <begin position="174"/>
        <end position="193"/>
    </location>
</feature>
<proteinExistence type="predicted"/>
<keyword evidence="9" id="KW-1185">Reference proteome</keyword>
<dbReference type="OrthoDB" id="429813at2759"/>
<dbReference type="SUPFAM" id="SSF56801">
    <property type="entry name" value="Acetyl-CoA synthetase-like"/>
    <property type="match status" value="1"/>
</dbReference>
<dbReference type="Pfam" id="PF00501">
    <property type="entry name" value="AMP-binding"/>
    <property type="match status" value="1"/>
</dbReference>
<evidence type="ECO:0000256" key="1">
    <source>
        <dbReference type="ARBA" id="ARBA00022450"/>
    </source>
</evidence>
<dbReference type="RefSeq" id="XP_033604137.1">
    <property type="nucleotide sequence ID" value="XM_033739591.1"/>
</dbReference>
<keyword evidence="1" id="KW-0596">Phosphopantetheine</keyword>
<dbReference type="InterPro" id="IPR013120">
    <property type="entry name" value="FAR_NAD-bd"/>
</dbReference>
<reference evidence="8" key="1">
    <citation type="journal article" date="2020" name="Stud. Mycol.">
        <title>101 Dothideomycetes genomes: a test case for predicting lifestyles and emergence of pathogens.</title>
        <authorList>
            <person name="Haridas S."/>
            <person name="Albert R."/>
            <person name="Binder M."/>
            <person name="Bloem J."/>
            <person name="Labutti K."/>
            <person name="Salamov A."/>
            <person name="Andreopoulos B."/>
            <person name="Baker S."/>
            <person name="Barry K."/>
            <person name="Bills G."/>
            <person name="Bluhm B."/>
            <person name="Cannon C."/>
            <person name="Castanera R."/>
            <person name="Culley D."/>
            <person name="Daum C."/>
            <person name="Ezra D."/>
            <person name="Gonzalez J."/>
            <person name="Henrissat B."/>
            <person name="Kuo A."/>
            <person name="Liang C."/>
            <person name="Lipzen A."/>
            <person name="Lutzoni F."/>
            <person name="Magnuson J."/>
            <person name="Mondo S."/>
            <person name="Nolan M."/>
            <person name="Ohm R."/>
            <person name="Pangilinan J."/>
            <person name="Park H.-J."/>
            <person name="Ramirez L."/>
            <person name="Alfaro M."/>
            <person name="Sun H."/>
            <person name="Tritt A."/>
            <person name="Yoshinaga Y."/>
            <person name="Zwiers L.-H."/>
            <person name="Turgeon B."/>
            <person name="Goodwin S."/>
            <person name="Spatafora J."/>
            <person name="Crous P."/>
            <person name="Grigoriev I."/>
        </authorList>
    </citation>
    <scope>NUCLEOTIDE SEQUENCE</scope>
    <source>
        <strain evidence="8">CBS 121739</strain>
    </source>
</reference>
<dbReference type="InterPro" id="IPR020845">
    <property type="entry name" value="AMP-binding_CS"/>
</dbReference>
<name>A0A6A6WI70_9PEZI</name>
<dbReference type="Pfam" id="PF23562">
    <property type="entry name" value="AMP-binding_C_3"/>
    <property type="match status" value="1"/>
</dbReference>
<dbReference type="InterPro" id="IPR051414">
    <property type="entry name" value="Adenylate-forming_Reductase"/>
</dbReference>
<dbReference type="Proteomes" id="UP000799437">
    <property type="component" value="Unassembled WGS sequence"/>
</dbReference>
<evidence type="ECO:0000313" key="9">
    <source>
        <dbReference type="Proteomes" id="UP000799437"/>
    </source>
</evidence>
<dbReference type="Gene3D" id="3.40.50.12780">
    <property type="entry name" value="N-terminal domain of ligase-like"/>
    <property type="match status" value="1"/>
</dbReference>
<dbReference type="Pfam" id="PF07993">
    <property type="entry name" value="NAD_binding_4"/>
    <property type="match status" value="1"/>
</dbReference>
<dbReference type="EMBL" id="ML996566">
    <property type="protein sequence ID" value="KAF2761686.1"/>
    <property type="molecule type" value="Genomic_DNA"/>
</dbReference>
<feature type="transmembrane region" description="Helical" evidence="4">
    <location>
        <begin position="109"/>
        <end position="128"/>
    </location>
</feature>
<keyword evidence="4" id="KW-0812">Transmembrane</keyword>
<evidence type="ECO:0000256" key="2">
    <source>
        <dbReference type="ARBA" id="ARBA00022553"/>
    </source>
</evidence>
<keyword evidence="4" id="KW-1133">Transmembrane helix</keyword>
<feature type="domain" description="AMP-dependent synthetase/ligase" evidence="5">
    <location>
        <begin position="78"/>
        <end position="399"/>
    </location>
</feature>
<dbReference type="Gene3D" id="3.40.50.720">
    <property type="entry name" value="NAD(P)-binding Rossmann-like Domain"/>
    <property type="match status" value="1"/>
</dbReference>
<dbReference type="InterPro" id="IPR042099">
    <property type="entry name" value="ANL_N_sf"/>
</dbReference>
<dbReference type="SUPFAM" id="SSF51735">
    <property type="entry name" value="NAD(P)-binding Rossmann-fold domains"/>
    <property type="match status" value="1"/>
</dbReference>
<dbReference type="InterPro" id="IPR000873">
    <property type="entry name" value="AMP-dep_synth/lig_dom"/>
</dbReference>
<organism evidence="8 9">
    <name type="scientific">Pseudovirgaria hyperparasitica</name>
    <dbReference type="NCBI Taxonomy" id="470096"/>
    <lineage>
        <taxon>Eukaryota</taxon>
        <taxon>Fungi</taxon>
        <taxon>Dikarya</taxon>
        <taxon>Ascomycota</taxon>
        <taxon>Pezizomycotina</taxon>
        <taxon>Dothideomycetes</taxon>
        <taxon>Dothideomycetes incertae sedis</taxon>
        <taxon>Acrospermales</taxon>
        <taxon>Acrospermaceae</taxon>
        <taxon>Pseudovirgaria</taxon>
    </lineage>
</organism>
<dbReference type="InterPro" id="IPR009081">
    <property type="entry name" value="PP-bd_ACP"/>
</dbReference>
<dbReference type="Pfam" id="PF00550">
    <property type="entry name" value="PP-binding"/>
    <property type="match status" value="1"/>
</dbReference>
<dbReference type="PROSITE" id="PS00455">
    <property type="entry name" value="AMP_BINDING"/>
    <property type="match status" value="1"/>
</dbReference>